<dbReference type="RefSeq" id="WP_245833333.1">
    <property type="nucleotide sequence ID" value="NZ_FQZK01000011.1"/>
</dbReference>
<dbReference type="Proteomes" id="UP000184452">
    <property type="component" value="Unassembled WGS sequence"/>
</dbReference>
<evidence type="ECO:0000259" key="2">
    <source>
        <dbReference type="PROSITE" id="PS51186"/>
    </source>
</evidence>
<protein>
    <submittedName>
        <fullName evidence="3">Acetyltransferase (GNAT) family protein</fullName>
    </submittedName>
</protein>
<dbReference type="SUPFAM" id="SSF55729">
    <property type="entry name" value="Acyl-CoA N-acyltransferases (Nat)"/>
    <property type="match status" value="1"/>
</dbReference>
<sequence length="198" mass="22082">MFTMRPATAHDTPAVASMITARCAWMEQRGLESWREEVDDLAGQAARGFMWVLAAGDRIVGCTTVLTQALPRQWTREEAGEPSLYLFTTATDPAFRHHRPGTLMALWAVDRAARQGRRWVRQGCFFPELAEYYESQGFSLVKEQEGGAGRRLYLLARRAERLDLAHLGLGPTAAPPLQRSRPPEPRRAPTAPGPSKPV</sequence>
<name>A0A1M6N0F8_9ACTN</name>
<dbReference type="InterPro" id="IPR016181">
    <property type="entry name" value="Acyl_CoA_acyltransferase"/>
</dbReference>
<keyword evidence="4" id="KW-1185">Reference proteome</keyword>
<reference evidence="3 4" key="1">
    <citation type="submission" date="2016-11" db="EMBL/GenBank/DDBJ databases">
        <authorList>
            <person name="Jaros S."/>
            <person name="Januszkiewicz K."/>
            <person name="Wedrychowicz H."/>
        </authorList>
    </citation>
    <scope>NUCLEOTIDE SEQUENCE [LARGE SCALE GENOMIC DNA]</scope>
    <source>
        <strain evidence="3 4">CGMCC 4.5723</strain>
    </source>
</reference>
<accession>A0A1M6N0F8</accession>
<feature type="domain" description="N-acetyltransferase" evidence="2">
    <location>
        <begin position="2"/>
        <end position="160"/>
    </location>
</feature>
<dbReference type="PROSITE" id="PS51186">
    <property type="entry name" value="GNAT"/>
    <property type="match status" value="1"/>
</dbReference>
<dbReference type="CDD" id="cd04301">
    <property type="entry name" value="NAT_SF"/>
    <property type="match status" value="1"/>
</dbReference>
<organism evidence="3 4">
    <name type="scientific">Nocardiopsis flavescens</name>
    <dbReference type="NCBI Taxonomy" id="758803"/>
    <lineage>
        <taxon>Bacteria</taxon>
        <taxon>Bacillati</taxon>
        <taxon>Actinomycetota</taxon>
        <taxon>Actinomycetes</taxon>
        <taxon>Streptosporangiales</taxon>
        <taxon>Nocardiopsidaceae</taxon>
        <taxon>Nocardiopsis</taxon>
    </lineage>
</organism>
<evidence type="ECO:0000256" key="1">
    <source>
        <dbReference type="SAM" id="MobiDB-lite"/>
    </source>
</evidence>
<dbReference type="GO" id="GO:0016747">
    <property type="term" value="F:acyltransferase activity, transferring groups other than amino-acyl groups"/>
    <property type="evidence" value="ECO:0007669"/>
    <property type="project" value="InterPro"/>
</dbReference>
<feature type="region of interest" description="Disordered" evidence="1">
    <location>
        <begin position="167"/>
        <end position="198"/>
    </location>
</feature>
<keyword evidence="3" id="KW-0808">Transferase</keyword>
<proteinExistence type="predicted"/>
<dbReference type="EMBL" id="FQZK01000011">
    <property type="protein sequence ID" value="SHJ89219.1"/>
    <property type="molecule type" value="Genomic_DNA"/>
</dbReference>
<gene>
    <name evidence="3" type="ORF">SAMN05421803_1111</name>
</gene>
<dbReference type="InterPro" id="IPR000182">
    <property type="entry name" value="GNAT_dom"/>
</dbReference>
<evidence type="ECO:0000313" key="4">
    <source>
        <dbReference type="Proteomes" id="UP000184452"/>
    </source>
</evidence>
<dbReference type="Gene3D" id="3.40.630.30">
    <property type="match status" value="1"/>
</dbReference>
<dbReference type="AlphaFoldDB" id="A0A1M6N0F8"/>
<evidence type="ECO:0000313" key="3">
    <source>
        <dbReference type="EMBL" id="SHJ89219.1"/>
    </source>
</evidence>